<dbReference type="EMBL" id="LATL02000186">
    <property type="protein sequence ID" value="KKD37009.1"/>
    <property type="molecule type" value="Genomic_DNA"/>
</dbReference>
<dbReference type="PANTHER" id="PTHR32097:SF17">
    <property type="entry name" value="CAMP-BINDING PROTEIN 1-RELATED"/>
    <property type="match status" value="1"/>
</dbReference>
<evidence type="ECO:0000259" key="1">
    <source>
        <dbReference type="Pfam" id="PF02342"/>
    </source>
</evidence>
<dbReference type="RefSeq" id="WP_046279689.1">
    <property type="nucleotide sequence ID" value="NZ_LATL02000186.1"/>
</dbReference>
<gene>
    <name evidence="2" type="ORF">WN50_16635</name>
</gene>
<dbReference type="PATRIC" id="fig|1637645.4.peg.3716"/>
<dbReference type="AlphaFoldDB" id="A0A0F5YDM6"/>
<sequence length="199" mass="22107">MAINLKKGQSIVLDKSEYDLSRLTMGLGWDVAKPKGLIEGLLGKTVDFDLDGYALLLGRNNKLKNYKEDVIYYAHLQSNDKTVVHSGDNLTGEGNGDDEQIFLYLNSLPEVYERIVLGVNIYEGVARKQNFGMIENAFVRAVDAAGIEIARYSLSGEPSYDGKISMLMGEVYKENGQWKFKALGNPIESDLNGVVRSFL</sequence>
<reference evidence="2 3" key="1">
    <citation type="submission" date="2015-06" db="EMBL/GenBank/DDBJ databases">
        <title>Draft genome assembly of filamentous brackish cyanobacterium Limnoraphis robusta strain CS-951.</title>
        <authorList>
            <person name="Willis A."/>
            <person name="Parks M."/>
            <person name="Burford M.A."/>
        </authorList>
    </citation>
    <scope>NUCLEOTIDE SEQUENCE [LARGE SCALE GENOMIC DNA]</scope>
    <source>
        <strain evidence="2 3">CS-951</strain>
    </source>
</reference>
<feature type="domain" description="TerD" evidence="1">
    <location>
        <begin position="1"/>
        <end position="198"/>
    </location>
</feature>
<protein>
    <submittedName>
        <fullName evidence="2">Tellurium resistance protein TerX</fullName>
    </submittedName>
</protein>
<comment type="caution">
    <text evidence="2">The sequence shown here is derived from an EMBL/GenBank/DDBJ whole genome shotgun (WGS) entry which is preliminary data.</text>
</comment>
<organism evidence="2 3">
    <name type="scientific">Limnoraphis robusta CS-951</name>
    <dbReference type="NCBI Taxonomy" id="1637645"/>
    <lineage>
        <taxon>Bacteria</taxon>
        <taxon>Bacillati</taxon>
        <taxon>Cyanobacteriota</taxon>
        <taxon>Cyanophyceae</taxon>
        <taxon>Oscillatoriophycideae</taxon>
        <taxon>Oscillatoriales</taxon>
        <taxon>Sirenicapillariaceae</taxon>
        <taxon>Limnoraphis</taxon>
    </lineage>
</organism>
<dbReference type="OrthoDB" id="4123258at2"/>
<evidence type="ECO:0000313" key="2">
    <source>
        <dbReference type="EMBL" id="KKD37009.1"/>
    </source>
</evidence>
<dbReference type="InterPro" id="IPR003325">
    <property type="entry name" value="TerD"/>
</dbReference>
<dbReference type="Proteomes" id="UP000033607">
    <property type="component" value="Unassembled WGS sequence"/>
</dbReference>
<proteinExistence type="predicted"/>
<dbReference type="InterPro" id="IPR051324">
    <property type="entry name" value="Stress/Tellurium_Resist"/>
</dbReference>
<dbReference type="CDD" id="cd06974">
    <property type="entry name" value="TerD_like"/>
    <property type="match status" value="1"/>
</dbReference>
<dbReference type="Pfam" id="PF02342">
    <property type="entry name" value="TerD"/>
    <property type="match status" value="1"/>
</dbReference>
<dbReference type="PANTHER" id="PTHR32097">
    <property type="entry name" value="CAMP-BINDING PROTEIN 1-RELATED"/>
    <property type="match status" value="1"/>
</dbReference>
<accession>A0A0F5YDM6</accession>
<dbReference type="Gene3D" id="2.60.60.30">
    <property type="entry name" value="sav2460 like domains"/>
    <property type="match status" value="1"/>
</dbReference>
<evidence type="ECO:0000313" key="3">
    <source>
        <dbReference type="Proteomes" id="UP000033607"/>
    </source>
</evidence>
<name>A0A0F5YDM6_9CYAN</name>